<proteinExistence type="predicted"/>
<accession>A0A4S3JHI0</accession>
<evidence type="ECO:0000256" key="1">
    <source>
        <dbReference type="SAM" id="MobiDB-lite"/>
    </source>
</evidence>
<dbReference type="EMBL" id="SOSA01000183">
    <property type="protein sequence ID" value="THC94906.1"/>
    <property type="molecule type" value="Genomic_DNA"/>
</dbReference>
<reference evidence="2 3" key="1">
    <citation type="submission" date="2019-03" db="EMBL/GenBank/DDBJ databases">
        <title>The genome sequence of a newly discovered highly antifungal drug resistant Aspergillus species, Aspergillus tanneri NIH 1004.</title>
        <authorList>
            <person name="Mounaud S."/>
            <person name="Singh I."/>
            <person name="Joardar V."/>
            <person name="Pakala S."/>
            <person name="Pakala S."/>
            <person name="Venepally P."/>
            <person name="Hoover J."/>
            <person name="Nierman W."/>
            <person name="Chung J."/>
            <person name="Losada L."/>
        </authorList>
    </citation>
    <scope>NUCLEOTIDE SEQUENCE [LARGE SCALE GENOMIC DNA]</scope>
    <source>
        <strain evidence="2 3">NIH1004</strain>
    </source>
</reference>
<feature type="region of interest" description="Disordered" evidence="1">
    <location>
        <begin position="73"/>
        <end position="95"/>
    </location>
</feature>
<dbReference type="VEuPathDB" id="FungiDB:EYZ11_005628"/>
<sequence>MARLCILEPPFIAGRAALFTAQPVFRSFPRRVVLRELAFVPLLSCERLTSPNSVGPPPKGNLSSLEIRRAARQVRSRPWAQPKSTSANESRVDHLSAPCTALPPKRMAIPATFRRDHGGPRITLDCAARGNFTLSTWRNVLLWYWWYSCPNRKELSRSPLPGALEPDDTELLDQLTEMGMVCSPSQPRWINRTELGTDTGQMDVLLTAGNDLVGRELRTAVEVERMNSQVEAKKRRWSVPGVGSALIEIQSRDINKSRDLQDRGFV</sequence>
<protein>
    <submittedName>
        <fullName evidence="2">Uncharacterized protein</fullName>
    </submittedName>
</protein>
<dbReference type="AlphaFoldDB" id="A0A4S3JHI0"/>
<evidence type="ECO:0000313" key="2">
    <source>
        <dbReference type="EMBL" id="THC94906.1"/>
    </source>
</evidence>
<organism evidence="2 3">
    <name type="scientific">Aspergillus tanneri</name>
    <dbReference type="NCBI Taxonomy" id="1220188"/>
    <lineage>
        <taxon>Eukaryota</taxon>
        <taxon>Fungi</taxon>
        <taxon>Dikarya</taxon>
        <taxon>Ascomycota</taxon>
        <taxon>Pezizomycotina</taxon>
        <taxon>Eurotiomycetes</taxon>
        <taxon>Eurotiomycetidae</taxon>
        <taxon>Eurotiales</taxon>
        <taxon>Aspergillaceae</taxon>
        <taxon>Aspergillus</taxon>
        <taxon>Aspergillus subgen. Circumdati</taxon>
    </lineage>
</organism>
<gene>
    <name evidence="2" type="ORF">EYZ11_005628</name>
</gene>
<dbReference type="Proteomes" id="UP000308092">
    <property type="component" value="Unassembled WGS sequence"/>
</dbReference>
<name>A0A4S3JHI0_9EURO</name>
<keyword evidence="3" id="KW-1185">Reference proteome</keyword>
<evidence type="ECO:0000313" key="3">
    <source>
        <dbReference type="Proteomes" id="UP000308092"/>
    </source>
</evidence>
<comment type="caution">
    <text evidence="2">The sequence shown here is derived from an EMBL/GenBank/DDBJ whole genome shotgun (WGS) entry which is preliminary data.</text>
</comment>